<dbReference type="Gene3D" id="1.10.1320.10">
    <property type="entry name" value="DNA-directed RNA polymerase, N-terminal domain"/>
    <property type="match status" value="1"/>
</dbReference>
<evidence type="ECO:0000256" key="10">
    <source>
        <dbReference type="ARBA" id="ARBA00023163"/>
    </source>
</evidence>
<evidence type="ECO:0000256" key="3">
    <source>
        <dbReference type="ARBA" id="ARBA00009493"/>
    </source>
</evidence>
<dbReference type="RefSeq" id="XP_040716156.1">
    <property type="nucleotide sequence ID" value="XM_040855814.1"/>
</dbReference>
<comment type="function">
    <text evidence="1 12">DNA-dependent RNA polymerase catalyzes the transcription of DNA into RNA using the four ribonucleoside triphosphates as substrates.</text>
</comment>
<evidence type="ECO:0000313" key="15">
    <source>
        <dbReference type="EMBL" id="ORY65004.1"/>
    </source>
</evidence>
<dbReference type="STRING" id="1141098.A0A1Y2E0Y5"/>
<dbReference type="InterPro" id="IPR002092">
    <property type="entry name" value="DNA-dir_Rpol_phage-type"/>
</dbReference>
<dbReference type="PROSITE" id="PS00489">
    <property type="entry name" value="RNA_POL_PHAGE_2"/>
    <property type="match status" value="1"/>
</dbReference>
<comment type="catalytic activity">
    <reaction evidence="11 12">
        <text>RNA(n) + a ribonucleoside 5'-triphosphate = RNA(n+1) + diphosphate</text>
        <dbReference type="Rhea" id="RHEA:21248"/>
        <dbReference type="Rhea" id="RHEA-COMP:14527"/>
        <dbReference type="Rhea" id="RHEA-COMP:17342"/>
        <dbReference type="ChEBI" id="CHEBI:33019"/>
        <dbReference type="ChEBI" id="CHEBI:61557"/>
        <dbReference type="ChEBI" id="CHEBI:140395"/>
        <dbReference type="EC" id="2.7.7.6"/>
    </reaction>
</comment>
<dbReference type="Gene3D" id="1.10.287.280">
    <property type="match status" value="1"/>
</dbReference>
<feature type="domain" description="DNA-directed RNA polymerase N-terminal" evidence="14">
    <location>
        <begin position="344"/>
        <end position="668"/>
    </location>
</feature>
<keyword evidence="10 12" id="KW-0804">Transcription</keyword>
<dbReference type="PANTHER" id="PTHR10102:SF0">
    <property type="entry name" value="DNA-DIRECTED RNA POLYMERASE, MITOCHONDRIAL"/>
    <property type="match status" value="1"/>
</dbReference>
<dbReference type="FunCoup" id="A0A1Y2E0Y5">
    <property type="interactions" value="242"/>
</dbReference>
<keyword evidence="9" id="KW-0496">Mitochondrion</keyword>
<evidence type="ECO:0000256" key="12">
    <source>
        <dbReference type="RuleBase" id="RU003805"/>
    </source>
</evidence>
<comment type="caution">
    <text evidence="15">The sequence shown here is derived from an EMBL/GenBank/DDBJ whole genome shotgun (WGS) entry which is preliminary data.</text>
</comment>
<dbReference type="OrthoDB" id="276422at2759"/>
<feature type="compositionally biased region" description="Basic and acidic residues" evidence="13">
    <location>
        <begin position="1060"/>
        <end position="1070"/>
    </location>
</feature>
<accession>A0A1Y2E0Y5</accession>
<keyword evidence="6 12" id="KW-0808">Transferase</keyword>
<reference evidence="15 16" key="1">
    <citation type="submission" date="2016-07" db="EMBL/GenBank/DDBJ databases">
        <title>Pervasive Adenine N6-methylation of Active Genes in Fungi.</title>
        <authorList>
            <consortium name="DOE Joint Genome Institute"/>
            <person name="Mondo S.J."/>
            <person name="Dannebaum R.O."/>
            <person name="Kuo R.C."/>
            <person name="Labutti K."/>
            <person name="Haridas S."/>
            <person name="Kuo A."/>
            <person name="Salamov A."/>
            <person name="Ahrendt S.R."/>
            <person name="Lipzen A."/>
            <person name="Sullivan W."/>
            <person name="Andreopoulos W.B."/>
            <person name="Clum A."/>
            <person name="Lindquist E."/>
            <person name="Daum C."/>
            <person name="Ramamoorthy G.K."/>
            <person name="Gryganskyi A."/>
            <person name="Culley D."/>
            <person name="Magnuson J.K."/>
            <person name="James T.Y."/>
            <person name="O'Malley M.A."/>
            <person name="Stajich J.E."/>
            <person name="Spatafora J.W."/>
            <person name="Visel A."/>
            <person name="Grigoriev I.V."/>
        </authorList>
    </citation>
    <scope>NUCLEOTIDE SEQUENCE [LARGE SCALE GENOMIC DNA]</scope>
    <source>
        <strain evidence="15 16">CBS 129021</strain>
    </source>
</reference>
<name>A0A1Y2E0Y5_9PEZI</name>
<keyword evidence="8" id="KW-0809">Transit peptide</keyword>
<keyword evidence="5 12" id="KW-0240">DNA-directed RNA polymerase</keyword>
<evidence type="ECO:0000259" key="14">
    <source>
        <dbReference type="SMART" id="SM01311"/>
    </source>
</evidence>
<evidence type="ECO:0000256" key="7">
    <source>
        <dbReference type="ARBA" id="ARBA00022695"/>
    </source>
</evidence>
<dbReference type="PROSITE" id="PS00900">
    <property type="entry name" value="RNA_POL_PHAGE_1"/>
    <property type="match status" value="1"/>
</dbReference>
<dbReference type="Pfam" id="PF14700">
    <property type="entry name" value="RPOL_N"/>
    <property type="match status" value="1"/>
</dbReference>
<dbReference type="GeneID" id="63772026"/>
<dbReference type="GO" id="GO:0003899">
    <property type="term" value="F:DNA-directed RNA polymerase activity"/>
    <property type="evidence" value="ECO:0007669"/>
    <property type="project" value="UniProtKB-EC"/>
</dbReference>
<dbReference type="InterPro" id="IPR024075">
    <property type="entry name" value="DNA-dir_RNA_pol_helix_hairp_sf"/>
</dbReference>
<dbReference type="FunFam" id="1.10.287.280:FF:000001">
    <property type="entry name" value="DNA-directed RNA polymerase"/>
    <property type="match status" value="1"/>
</dbReference>
<evidence type="ECO:0000256" key="5">
    <source>
        <dbReference type="ARBA" id="ARBA00022478"/>
    </source>
</evidence>
<proteinExistence type="inferred from homology"/>
<evidence type="ECO:0000256" key="13">
    <source>
        <dbReference type="SAM" id="MobiDB-lite"/>
    </source>
</evidence>
<evidence type="ECO:0000256" key="9">
    <source>
        <dbReference type="ARBA" id="ARBA00023128"/>
    </source>
</evidence>
<evidence type="ECO:0000256" key="11">
    <source>
        <dbReference type="ARBA" id="ARBA00048552"/>
    </source>
</evidence>
<dbReference type="InterPro" id="IPR043502">
    <property type="entry name" value="DNA/RNA_pol_sf"/>
</dbReference>
<protein>
    <recommendedName>
        <fullName evidence="4 12">DNA-directed RNA polymerase</fullName>
        <ecNumber evidence="4 12">2.7.7.6</ecNumber>
    </recommendedName>
</protein>
<keyword evidence="7 12" id="KW-0548">Nucleotidyltransferase</keyword>
<dbReference type="GO" id="GO:0034245">
    <property type="term" value="C:mitochondrial DNA-directed RNA polymerase complex"/>
    <property type="evidence" value="ECO:0007669"/>
    <property type="project" value="TreeGrafter"/>
</dbReference>
<dbReference type="GO" id="GO:0006390">
    <property type="term" value="P:mitochondrial transcription"/>
    <property type="evidence" value="ECO:0007669"/>
    <property type="project" value="TreeGrafter"/>
</dbReference>
<sequence length="1407" mass="158605">MLIRPAARRSLPLAFPRENSLTRHQLPSRCPSFQATRRLLVTRSEARPRQRTSALAGHGPLHERSLATAMDETLYPYSSTLPPMVPPRSFDIRYFDPSAPLLIKYKQDPLPRTRMTPNAVPGDVEAALSVFDACLQVDQLERAAIVLKRLEALQHGLLPDDMLTLHNRYLRANIDRFIGQPSIKWADSMQRWYECRIRGPRLPETTETIACMLKIALLSTNESDRLERLVHRYMEMVPDAGTEMLQQYMNVILTPQDVSKITEFCPEYKITFDESEAVDCQPLESTDESLLESATNTTALPDMPEVRAVNQKGFGLNTLRSVLSFFSELQGQDLSKLSLSERREFQSQLERDCVDAAIRRWREENEALKKIGKNAAISAPALNAQLYEWHCTLETKIKEEFDLFEESEERTSKTAEDQDRCLVAPFMRQSKPDRLAAVTVMSVLNTLTQHGVDNGVALSTCLNYLARAVEEDVKTQARDEESAARKAAWKTRTRQAMETPSSSVTPPDAILSEASSNVVEVTQFDPKTWPVLIRTKIGATLLSAFIDTAKVVVGREHPDTQEHITQVQPAFAHTNVTKKGKKIGMIMPNKYLVDLIKTEPRADFLARHLPMLVVPQPWTKFDKGGFIEFPASLVRIKNGEKDQKIYTEAAVGRGDMEQVSKGLDVLGRTAWRINQPVFQVLLEAWNTGEEIANIPPANPSLTIPAEPESCGDPTERRQWLKEVKAIENEKSGLHSERCFMNFQLEIGRAFKDQVFYFPHNMDFRGRAYPIPTYLNHMGADHARAILIFAKGKELGESGLRWLKVHLANVFGYDKASLKEREAFTMNNLDNIFDSTDNPLHGKRWWLTAEDPWQCLAACFEVKAALQSPDPTKYVSHLPVHQDGTCNGLQHYAALGGDLWGAQQVNLEPGDRPADVYSAVAELVKESVAADLKEDSFLAKAVDGKISRKVVKQTVMTNVYGVTFIGARAQVQKQLDAAYPHIMEETGIPSRLLAQYVAGKIFKALGTMFRGAHDIQYWLGECAGRVCRALTAEQLEQINSSADLQERKTGKRSRTQLSGPKESKEPKETAQQRRKKAMDQVNAQFRSTIVWTTPLRMPVVQPYRQAAIRQIQTCLQELNLRVPDRFDPVDRRKQLQAFPPNFIHSLDASHMLLSALECSDLGLDFAAVHDSFWTHAADIDVMNRVLRDSFIRIHKEDVIKRLATEFEARHKGSYYLAKLESGGELENILQQYRKKSKQNMKDELVQETERLRLLKSQDPKEVQRGREMETPTTIAQAYAGSHSASGDIDEDMAEIGLGHIPSSEAIAMADAASNHDGDEETYETEPKPKRKAAKSKALPPNSDIPDEAAHVRELMGMTAFESLMKGKKATVPTGARASYVWLPLTFPELPKKGDWDVTRLKDSQYFFS</sequence>
<dbReference type="EC" id="2.7.7.6" evidence="4 12"/>
<dbReference type="SMART" id="SM01311">
    <property type="entry name" value="RPOL_N"/>
    <property type="match status" value="1"/>
</dbReference>
<comment type="similarity">
    <text evidence="3 12">Belongs to the phage and mitochondrial RNA polymerase family.</text>
</comment>
<dbReference type="GO" id="GO:0001018">
    <property type="term" value="F:mitochondrial promoter sequence-specific DNA binding"/>
    <property type="evidence" value="ECO:0007669"/>
    <property type="project" value="TreeGrafter"/>
</dbReference>
<dbReference type="InterPro" id="IPR029262">
    <property type="entry name" value="RPOL_N"/>
</dbReference>
<dbReference type="Pfam" id="PF00940">
    <property type="entry name" value="RNA_pol"/>
    <property type="match status" value="1"/>
</dbReference>
<dbReference type="SUPFAM" id="SSF56672">
    <property type="entry name" value="DNA/RNA polymerases"/>
    <property type="match status" value="1"/>
</dbReference>
<evidence type="ECO:0000256" key="2">
    <source>
        <dbReference type="ARBA" id="ARBA00004173"/>
    </source>
</evidence>
<dbReference type="EMBL" id="MCFJ01000006">
    <property type="protein sequence ID" value="ORY65004.1"/>
    <property type="molecule type" value="Genomic_DNA"/>
</dbReference>
<evidence type="ECO:0000256" key="6">
    <source>
        <dbReference type="ARBA" id="ARBA00022679"/>
    </source>
</evidence>
<feature type="region of interest" description="Disordered" evidence="13">
    <location>
        <begin position="477"/>
        <end position="508"/>
    </location>
</feature>
<dbReference type="InParanoid" id="A0A1Y2E0Y5"/>
<dbReference type="PANTHER" id="PTHR10102">
    <property type="entry name" value="DNA-DIRECTED RNA POLYMERASE, MITOCHONDRIAL"/>
    <property type="match status" value="1"/>
</dbReference>
<dbReference type="Gene3D" id="1.10.150.20">
    <property type="entry name" value="5' to 3' exonuclease, C-terminal subdomain"/>
    <property type="match status" value="1"/>
</dbReference>
<evidence type="ECO:0000256" key="4">
    <source>
        <dbReference type="ARBA" id="ARBA00012418"/>
    </source>
</evidence>
<keyword evidence="16" id="KW-1185">Reference proteome</keyword>
<dbReference type="InterPro" id="IPR037159">
    <property type="entry name" value="RNA_POL_N_sf"/>
</dbReference>
<gene>
    <name evidence="15" type="ORF">BCR38DRAFT_340806</name>
</gene>
<feature type="region of interest" description="Disordered" evidence="13">
    <location>
        <begin position="1040"/>
        <end position="1077"/>
    </location>
</feature>
<feature type="region of interest" description="Disordered" evidence="13">
    <location>
        <begin position="1311"/>
        <end position="1344"/>
    </location>
</feature>
<organism evidence="15 16">
    <name type="scientific">Pseudomassariella vexata</name>
    <dbReference type="NCBI Taxonomy" id="1141098"/>
    <lineage>
        <taxon>Eukaryota</taxon>
        <taxon>Fungi</taxon>
        <taxon>Dikarya</taxon>
        <taxon>Ascomycota</taxon>
        <taxon>Pezizomycotina</taxon>
        <taxon>Sordariomycetes</taxon>
        <taxon>Xylariomycetidae</taxon>
        <taxon>Amphisphaeriales</taxon>
        <taxon>Pseudomassariaceae</taxon>
        <taxon>Pseudomassariella</taxon>
    </lineage>
</organism>
<comment type="subcellular location">
    <subcellularLocation>
        <location evidence="2">Mitochondrion</location>
    </subcellularLocation>
</comment>
<evidence type="ECO:0000256" key="1">
    <source>
        <dbReference type="ARBA" id="ARBA00004026"/>
    </source>
</evidence>
<dbReference type="InterPro" id="IPR046950">
    <property type="entry name" value="DNA-dir_Rpol_C_phage-type"/>
</dbReference>
<evidence type="ECO:0000256" key="8">
    <source>
        <dbReference type="ARBA" id="ARBA00022946"/>
    </source>
</evidence>
<dbReference type="Proteomes" id="UP000193689">
    <property type="component" value="Unassembled WGS sequence"/>
</dbReference>
<evidence type="ECO:0000313" key="16">
    <source>
        <dbReference type="Proteomes" id="UP000193689"/>
    </source>
</evidence>
<dbReference type="Gene3D" id="1.10.287.260">
    <property type="match status" value="1"/>
</dbReference>